<dbReference type="EMBL" id="CAKMRJ010005412">
    <property type="protein sequence ID" value="CAH1440125.1"/>
    <property type="molecule type" value="Genomic_DNA"/>
</dbReference>
<sequence>MEAEKAKWRKIYYSTLKEKMKEVHEEEEYVSSKLSESESESESTPQLPPPPQLLPPPSQSHPCPPPPMMVLPLYPPTSPPLYPLSLGFKKRNEATSLIMASPNQSGRKSEMPMFDGNTESWIMEAEVYFLFHKSLEDDKLEEAVGSLEGEALCWYECEHRRQRIPGWEELKGLIHRPCVPSMVGTLYKKLSAFVRIRMLKEQTTSLKDLTARFYLGQLRIGLNFFTCATIRELGLSKIDQTMDSFSPMGNPSKTGQKVMESATTLKVK</sequence>
<reference evidence="2 3" key="1">
    <citation type="submission" date="2022-01" db="EMBL/GenBank/DDBJ databases">
        <authorList>
            <person name="Xiong W."/>
            <person name="Schranz E."/>
        </authorList>
    </citation>
    <scope>NUCLEOTIDE SEQUENCE [LARGE SCALE GENOMIC DNA]</scope>
</reference>
<dbReference type="AlphaFoldDB" id="A0AAU9NQH0"/>
<protein>
    <recommendedName>
        <fullName evidence="4">Retrotransposon gag domain-containing protein</fullName>
    </recommendedName>
</protein>
<accession>A0AAU9NQH0</accession>
<feature type="region of interest" description="Disordered" evidence="1">
    <location>
        <begin position="246"/>
        <end position="268"/>
    </location>
</feature>
<dbReference type="Proteomes" id="UP001157418">
    <property type="component" value="Unassembled WGS sequence"/>
</dbReference>
<proteinExistence type="predicted"/>
<name>A0AAU9NQH0_9ASTR</name>
<comment type="caution">
    <text evidence="2">The sequence shown here is derived from an EMBL/GenBank/DDBJ whole genome shotgun (WGS) entry which is preliminary data.</text>
</comment>
<evidence type="ECO:0000313" key="3">
    <source>
        <dbReference type="Proteomes" id="UP001157418"/>
    </source>
</evidence>
<gene>
    <name evidence="2" type="ORF">LVIROSA_LOCUS26282</name>
</gene>
<evidence type="ECO:0008006" key="4">
    <source>
        <dbReference type="Google" id="ProtNLM"/>
    </source>
</evidence>
<feature type="compositionally biased region" description="Pro residues" evidence="1">
    <location>
        <begin position="46"/>
        <end position="69"/>
    </location>
</feature>
<keyword evidence="3" id="KW-1185">Reference proteome</keyword>
<evidence type="ECO:0000313" key="2">
    <source>
        <dbReference type="EMBL" id="CAH1440125.1"/>
    </source>
</evidence>
<evidence type="ECO:0000256" key="1">
    <source>
        <dbReference type="SAM" id="MobiDB-lite"/>
    </source>
</evidence>
<feature type="region of interest" description="Disordered" evidence="1">
    <location>
        <begin position="22"/>
        <end position="69"/>
    </location>
</feature>
<organism evidence="2 3">
    <name type="scientific">Lactuca virosa</name>
    <dbReference type="NCBI Taxonomy" id="75947"/>
    <lineage>
        <taxon>Eukaryota</taxon>
        <taxon>Viridiplantae</taxon>
        <taxon>Streptophyta</taxon>
        <taxon>Embryophyta</taxon>
        <taxon>Tracheophyta</taxon>
        <taxon>Spermatophyta</taxon>
        <taxon>Magnoliopsida</taxon>
        <taxon>eudicotyledons</taxon>
        <taxon>Gunneridae</taxon>
        <taxon>Pentapetalae</taxon>
        <taxon>asterids</taxon>
        <taxon>campanulids</taxon>
        <taxon>Asterales</taxon>
        <taxon>Asteraceae</taxon>
        <taxon>Cichorioideae</taxon>
        <taxon>Cichorieae</taxon>
        <taxon>Lactucinae</taxon>
        <taxon>Lactuca</taxon>
    </lineage>
</organism>